<sequence length="333" mass="36340">SGSTYVYPPIVIEHGVCLDYGSESHSSTGSLFVGSTVTVNSGQKDGIGGRVYVTALPSHGPTIISGSGPTLIPHFSPRQTPATSRAAAPTLQSPLALLKLLLKAVSKTTKKSKVFTLRDVKVNNVTSVEILKQIIKNQLTHDITSDFDVGYIQGTNIISIRGEKYLNDIWGGVQKQGAAALLWCDGLKVKSEKWKKSNVDTSFSDDDVVVKPKKISDYAMKQKAVMKTFNELQDKHGGTDTQVQYRIWSEIINGGMYSSLFNPPNTSTFQRARGFDRKGSASASVSPSKSIDVRSKCYKQLSELSTLTKNGILTVEEFEKEKKAIMLTLNDLN</sequence>
<organism evidence="1">
    <name type="scientific">Amphimedon queenslandica</name>
    <name type="common">Sponge</name>
    <dbReference type="NCBI Taxonomy" id="400682"/>
    <lineage>
        <taxon>Eukaryota</taxon>
        <taxon>Metazoa</taxon>
        <taxon>Porifera</taxon>
        <taxon>Demospongiae</taxon>
        <taxon>Heteroscleromorpha</taxon>
        <taxon>Haplosclerida</taxon>
        <taxon>Niphatidae</taxon>
        <taxon>Amphimedon</taxon>
    </lineage>
</organism>
<dbReference type="EnsemblMetazoa" id="Aqu2.1.28120_001">
    <property type="protein sequence ID" value="Aqu2.1.28120_001"/>
    <property type="gene ID" value="Aqu2.1.28120"/>
</dbReference>
<name>A0A1X7UJH2_AMPQE</name>
<reference evidence="1" key="1">
    <citation type="submission" date="2017-05" db="UniProtKB">
        <authorList>
            <consortium name="EnsemblMetazoa"/>
        </authorList>
    </citation>
    <scope>IDENTIFICATION</scope>
</reference>
<dbReference type="InParanoid" id="A0A1X7UJH2"/>
<evidence type="ECO:0000313" key="1">
    <source>
        <dbReference type="EnsemblMetazoa" id="Aqu2.1.28120_001"/>
    </source>
</evidence>
<dbReference type="AlphaFoldDB" id="A0A1X7UJH2"/>
<protein>
    <recommendedName>
        <fullName evidence="2">SHOCT domain-containing protein</fullName>
    </recommendedName>
</protein>
<evidence type="ECO:0008006" key="2">
    <source>
        <dbReference type="Google" id="ProtNLM"/>
    </source>
</evidence>
<proteinExistence type="predicted"/>
<accession>A0A1X7UJH2</accession>